<dbReference type="RefSeq" id="WP_160062874.1">
    <property type="nucleotide sequence ID" value="NZ_WUYX01000015.1"/>
</dbReference>
<organism evidence="2 3">
    <name type="scientific">Natronorubrum halalkaliphilum</name>
    <dbReference type="NCBI Taxonomy" id="2691917"/>
    <lineage>
        <taxon>Archaea</taxon>
        <taxon>Methanobacteriati</taxon>
        <taxon>Methanobacteriota</taxon>
        <taxon>Stenosarchaea group</taxon>
        <taxon>Halobacteria</taxon>
        <taxon>Halobacteriales</taxon>
        <taxon>Natrialbaceae</taxon>
        <taxon>Natronorubrum</taxon>
    </lineage>
</organism>
<evidence type="ECO:0000259" key="1">
    <source>
        <dbReference type="Pfam" id="PF24266"/>
    </source>
</evidence>
<gene>
    <name evidence="2" type="ORF">GS429_03815</name>
</gene>
<dbReference type="Pfam" id="PF24266">
    <property type="entry name" value="HTH_HVO_0163_N"/>
    <property type="match status" value="1"/>
</dbReference>
<dbReference type="EMBL" id="WUYX01000015">
    <property type="protein sequence ID" value="MXV61200.1"/>
    <property type="molecule type" value="Genomic_DNA"/>
</dbReference>
<reference evidence="2 3" key="1">
    <citation type="submission" date="2020-01" db="EMBL/GenBank/DDBJ databases">
        <title>Natronorubrum sp. JWXQ-INN 674 isolated from Inner Mongolia Autonomous Region of China.</title>
        <authorList>
            <person name="Xue Q."/>
        </authorList>
    </citation>
    <scope>NUCLEOTIDE SEQUENCE [LARGE SCALE GENOMIC DNA]</scope>
    <source>
        <strain evidence="2 3">JWXQ-INN-674</strain>
    </source>
</reference>
<dbReference type="AlphaFoldDB" id="A0A6B0VI22"/>
<dbReference type="Gene3D" id="1.10.10.10">
    <property type="entry name" value="Winged helix-like DNA-binding domain superfamily/Winged helix DNA-binding domain"/>
    <property type="match status" value="2"/>
</dbReference>
<sequence length="177" mass="20308">MSDTRNQIRAHIHSNAGIHFNELVRLSEFAPGQVQYHVRRLIDTGDLVREEIHGQTHYYPPQYDDWERGALALFRRETSREIVVFLIEHEPSRPATVADELEIARSTLEYHLDHLTERDIVEKTYDERNHVSLSLANPDRTAPLLSEIAPTVPDRLVDRFTRLVDGLLEGTSTSGST</sequence>
<dbReference type="InterPro" id="IPR056504">
    <property type="entry name" value="HTH_HVO_0163_N"/>
</dbReference>
<dbReference type="InterPro" id="IPR036390">
    <property type="entry name" value="WH_DNA-bd_sf"/>
</dbReference>
<evidence type="ECO:0000313" key="2">
    <source>
        <dbReference type="EMBL" id="MXV61200.1"/>
    </source>
</evidence>
<comment type="caution">
    <text evidence="2">The sequence shown here is derived from an EMBL/GenBank/DDBJ whole genome shotgun (WGS) entry which is preliminary data.</text>
</comment>
<proteinExistence type="predicted"/>
<name>A0A6B0VI22_9EURY</name>
<dbReference type="PANTHER" id="PTHR36216">
    <property type="entry name" value="TRANSCRIPTIONAL REGULATOR, TRMB"/>
    <property type="match status" value="1"/>
</dbReference>
<accession>A0A6B0VI22</accession>
<dbReference type="Pfam" id="PF12840">
    <property type="entry name" value="HTH_20"/>
    <property type="match status" value="1"/>
</dbReference>
<dbReference type="PANTHER" id="PTHR36216:SF1">
    <property type="entry name" value="HTH ARSR-TYPE DOMAIN-CONTAINING PROTEIN"/>
    <property type="match status" value="1"/>
</dbReference>
<feature type="domain" description="HVO-0163 N-terminal HTH" evidence="1">
    <location>
        <begin position="2"/>
        <end position="71"/>
    </location>
</feature>
<keyword evidence="3" id="KW-1185">Reference proteome</keyword>
<dbReference type="InterPro" id="IPR036388">
    <property type="entry name" value="WH-like_DNA-bd_sf"/>
</dbReference>
<evidence type="ECO:0000313" key="3">
    <source>
        <dbReference type="Proteomes" id="UP000434101"/>
    </source>
</evidence>
<dbReference type="SUPFAM" id="SSF46785">
    <property type="entry name" value="Winged helix' DNA-binding domain"/>
    <property type="match status" value="2"/>
</dbReference>
<dbReference type="OrthoDB" id="28610at2157"/>
<dbReference type="Proteomes" id="UP000434101">
    <property type="component" value="Unassembled WGS sequence"/>
</dbReference>
<protein>
    <submittedName>
        <fullName evidence="2">ArsR family transcriptional regulator</fullName>
    </submittedName>
</protein>